<dbReference type="InterPro" id="IPR029050">
    <property type="entry name" value="Immunoprotect_excell_Ig-like"/>
</dbReference>
<name>A0A9X3C325_9MYCO</name>
<evidence type="ECO:0000259" key="4">
    <source>
        <dbReference type="Pfam" id="PF09167"/>
    </source>
</evidence>
<dbReference type="Gene3D" id="2.60.40.1240">
    <property type="match status" value="1"/>
</dbReference>
<feature type="region of interest" description="Disordered" evidence="2">
    <location>
        <begin position="166"/>
        <end position="228"/>
    </location>
</feature>
<sequence length="228" mass="22948">MKTSNVQKIAGVMIGTAALFGVSSVAPAAAINNIKGFGVQETLKDFYNLGDFSSEIGYTVKNLKPSRDAVPYPLAGRLYEANVTTTAVVGSVTPQPNNFLARSANGTDYRMLPVSTLSGAPLGPGGTSSGKLYFDVVGENPDSVIYNSNFEDLLGWVGLQPVEPAEVVPGTDASGGTSSGGTSSTEGGGSTGVQGSTGPNQATPPSISDGAQNGPYGPAGSTPPVGNN</sequence>
<dbReference type="AlphaFoldDB" id="A0A9X3C325"/>
<dbReference type="Pfam" id="PF09167">
    <property type="entry name" value="DUF1942"/>
    <property type="match status" value="1"/>
</dbReference>
<feature type="domain" description="MPT63-like" evidence="4">
    <location>
        <begin position="33"/>
        <end position="156"/>
    </location>
</feature>
<accession>A0A9X3C325</accession>
<dbReference type="RefSeq" id="WP_263996116.1">
    <property type="nucleotide sequence ID" value="NZ_JACKVK010000008.1"/>
</dbReference>
<gene>
    <name evidence="5" type="ORF">H7K45_12390</name>
</gene>
<dbReference type="EMBL" id="JACKVK010000008">
    <property type="protein sequence ID" value="MCV7421342.1"/>
    <property type="molecule type" value="Genomic_DNA"/>
</dbReference>
<feature type="signal peptide" evidence="3">
    <location>
        <begin position="1"/>
        <end position="28"/>
    </location>
</feature>
<dbReference type="Proteomes" id="UP001141629">
    <property type="component" value="Unassembled WGS sequence"/>
</dbReference>
<proteinExistence type="predicted"/>
<evidence type="ECO:0000313" key="6">
    <source>
        <dbReference type="Proteomes" id="UP001141629"/>
    </source>
</evidence>
<feature type="compositionally biased region" description="Polar residues" evidence="2">
    <location>
        <begin position="199"/>
        <end position="211"/>
    </location>
</feature>
<dbReference type="InterPro" id="IPR015250">
    <property type="entry name" value="MPT63-like"/>
</dbReference>
<keyword evidence="1 3" id="KW-0732">Signal</keyword>
<evidence type="ECO:0000256" key="3">
    <source>
        <dbReference type="SAM" id="SignalP"/>
    </source>
</evidence>
<protein>
    <submittedName>
        <fullName evidence="5">DUF1942 domain-containing protein</fullName>
    </submittedName>
</protein>
<organism evidence="5 6">
    <name type="scientific">Mycobacterium yunnanensis</name>
    <dbReference type="NCBI Taxonomy" id="368477"/>
    <lineage>
        <taxon>Bacteria</taxon>
        <taxon>Bacillati</taxon>
        <taxon>Actinomycetota</taxon>
        <taxon>Actinomycetes</taxon>
        <taxon>Mycobacteriales</taxon>
        <taxon>Mycobacteriaceae</taxon>
        <taxon>Mycobacterium</taxon>
    </lineage>
</organism>
<comment type="caution">
    <text evidence="5">The sequence shown here is derived from an EMBL/GenBank/DDBJ whole genome shotgun (WGS) entry which is preliminary data.</text>
</comment>
<feature type="compositionally biased region" description="Low complexity" evidence="2">
    <location>
        <begin position="170"/>
        <end position="185"/>
    </location>
</feature>
<evidence type="ECO:0000256" key="1">
    <source>
        <dbReference type="ARBA" id="ARBA00022729"/>
    </source>
</evidence>
<reference evidence="5" key="1">
    <citation type="submission" date="2020-07" db="EMBL/GenBank/DDBJ databases">
        <authorList>
            <person name="Pettersson B.M.F."/>
            <person name="Behra P.R.K."/>
            <person name="Ramesh M."/>
            <person name="Das S."/>
            <person name="Dasgupta S."/>
            <person name="Kirsebom L.A."/>
        </authorList>
    </citation>
    <scope>NUCLEOTIDE SEQUENCE</scope>
    <source>
        <strain evidence="5">DSM 44838</strain>
    </source>
</reference>
<evidence type="ECO:0000256" key="2">
    <source>
        <dbReference type="SAM" id="MobiDB-lite"/>
    </source>
</evidence>
<feature type="chain" id="PRO_5040794371" evidence="3">
    <location>
        <begin position="29"/>
        <end position="228"/>
    </location>
</feature>
<evidence type="ECO:0000313" key="5">
    <source>
        <dbReference type="EMBL" id="MCV7421342.1"/>
    </source>
</evidence>
<dbReference type="GO" id="GO:0005615">
    <property type="term" value="C:extracellular space"/>
    <property type="evidence" value="ECO:0007669"/>
    <property type="project" value="InterPro"/>
</dbReference>
<reference evidence="5" key="2">
    <citation type="journal article" date="2022" name="BMC Genomics">
        <title>Comparative genome analysis of mycobacteria focusing on tRNA and non-coding RNA.</title>
        <authorList>
            <person name="Behra P.R.K."/>
            <person name="Pettersson B.M.F."/>
            <person name="Ramesh M."/>
            <person name="Das S."/>
            <person name="Dasgupta S."/>
            <person name="Kirsebom L.A."/>
        </authorList>
    </citation>
    <scope>NUCLEOTIDE SEQUENCE</scope>
    <source>
        <strain evidence="5">DSM 44838</strain>
    </source>
</reference>
<dbReference type="SUPFAM" id="SSF81982">
    <property type="entry name" value="Antigen MPT63/MPB63 (immunoprotective extracellular protein)"/>
    <property type="match status" value="1"/>
</dbReference>
<keyword evidence="6" id="KW-1185">Reference proteome</keyword>